<name>A0A543PU25_9MICO</name>
<gene>
    <name evidence="3" type="ORF">FHX52_0677</name>
</gene>
<evidence type="ECO:0000259" key="2">
    <source>
        <dbReference type="Pfam" id="PF00144"/>
    </source>
</evidence>
<dbReference type="Proteomes" id="UP000320085">
    <property type="component" value="Unassembled WGS sequence"/>
</dbReference>
<dbReference type="InterPro" id="IPR012338">
    <property type="entry name" value="Beta-lactam/transpept-like"/>
</dbReference>
<feature type="chain" id="PRO_5038896118" evidence="1">
    <location>
        <begin position="31"/>
        <end position="409"/>
    </location>
</feature>
<dbReference type="Pfam" id="PF00144">
    <property type="entry name" value="Beta-lactamase"/>
    <property type="match status" value="1"/>
</dbReference>
<proteinExistence type="predicted"/>
<dbReference type="AlphaFoldDB" id="A0A543PU25"/>
<dbReference type="SUPFAM" id="SSF56601">
    <property type="entry name" value="beta-lactamase/transpeptidase-like"/>
    <property type="match status" value="1"/>
</dbReference>
<dbReference type="InterPro" id="IPR050789">
    <property type="entry name" value="Diverse_Enzym_Activities"/>
</dbReference>
<protein>
    <submittedName>
        <fullName evidence="3">CubicO group peptidase (Beta-lactamase class C family)</fullName>
    </submittedName>
</protein>
<comment type="caution">
    <text evidence="3">The sequence shown here is derived from an EMBL/GenBank/DDBJ whole genome shotgun (WGS) entry which is preliminary data.</text>
</comment>
<organism evidence="3 4">
    <name type="scientific">Humibacillus xanthopallidus</name>
    <dbReference type="NCBI Taxonomy" id="412689"/>
    <lineage>
        <taxon>Bacteria</taxon>
        <taxon>Bacillati</taxon>
        <taxon>Actinomycetota</taxon>
        <taxon>Actinomycetes</taxon>
        <taxon>Micrococcales</taxon>
        <taxon>Intrasporangiaceae</taxon>
        <taxon>Humibacillus</taxon>
    </lineage>
</organism>
<reference evidence="3 4" key="1">
    <citation type="submission" date="2019-06" db="EMBL/GenBank/DDBJ databases">
        <title>Sequencing the genomes of 1000 actinobacteria strains.</title>
        <authorList>
            <person name="Klenk H.-P."/>
        </authorList>
    </citation>
    <scope>NUCLEOTIDE SEQUENCE [LARGE SCALE GENOMIC DNA]</scope>
    <source>
        <strain evidence="3 4">DSM 21776</strain>
    </source>
</reference>
<feature type="domain" description="Beta-lactamase-related" evidence="2">
    <location>
        <begin position="120"/>
        <end position="390"/>
    </location>
</feature>
<dbReference type="EMBL" id="VFQF01000001">
    <property type="protein sequence ID" value="TQN47574.1"/>
    <property type="molecule type" value="Genomic_DNA"/>
</dbReference>
<dbReference type="PANTHER" id="PTHR43283">
    <property type="entry name" value="BETA-LACTAMASE-RELATED"/>
    <property type="match status" value="1"/>
</dbReference>
<dbReference type="RefSeq" id="WP_185747062.1">
    <property type="nucleotide sequence ID" value="NZ_BAAAQC010000005.1"/>
</dbReference>
<feature type="signal peptide" evidence="1">
    <location>
        <begin position="1"/>
        <end position="30"/>
    </location>
</feature>
<dbReference type="Gene3D" id="3.40.710.10">
    <property type="entry name" value="DD-peptidase/beta-lactamase superfamily"/>
    <property type="match status" value="1"/>
</dbReference>
<evidence type="ECO:0000313" key="3">
    <source>
        <dbReference type="EMBL" id="TQN47574.1"/>
    </source>
</evidence>
<dbReference type="InterPro" id="IPR001466">
    <property type="entry name" value="Beta-lactam-related"/>
</dbReference>
<sequence>MVSRPTVSRRRPRRARRVGLALILATIVCAGCSVPSGMPAASDRPDVTSSGGSGWADHCANTWQRDGEGWYESNPTYVDPVDDSADWTTPAAGAAGAAHAVDVDTLDAGVTALANRSLTSVLVVRGDALVYERYLGGADRRTSSNIHSASKTLLGMAVGVAVRDGLIPGLDTLVSDLLPEYFASAPADKRSITVRHLLTMSSGLAWTEDETEDRLARSSDWVGAILDLPLVAPPGTTFTYSTGNTHVLSAILQRVSGMSTCEFVHRHLLGPMHVAAEHWGRDPGGISSGGYNVYLTAREMAKIGLVLLHDGAWRGQQLVPSSFVADMRQPRFVVDSTYSYGELVWCRTISGHAVSFAWGWGGQFIFVIPDLDVVVVATENTTDGHKNRELDLGPFIRDTLLPALTGPNT</sequence>
<dbReference type="PANTHER" id="PTHR43283:SF7">
    <property type="entry name" value="BETA-LACTAMASE-RELATED DOMAIN-CONTAINING PROTEIN"/>
    <property type="match status" value="1"/>
</dbReference>
<evidence type="ECO:0000313" key="4">
    <source>
        <dbReference type="Proteomes" id="UP000320085"/>
    </source>
</evidence>
<evidence type="ECO:0000256" key="1">
    <source>
        <dbReference type="SAM" id="SignalP"/>
    </source>
</evidence>
<keyword evidence="1" id="KW-0732">Signal</keyword>
<accession>A0A543PU25</accession>